<protein>
    <submittedName>
        <fullName evidence="1">Uncharacterized protein</fullName>
    </submittedName>
</protein>
<evidence type="ECO:0000313" key="1">
    <source>
        <dbReference type="EMBL" id="OJT01193.1"/>
    </source>
</evidence>
<organism evidence="1 2">
    <name type="scientific">Marinobacter nauticus</name>
    <name type="common">Marinobacter hydrocarbonoclasticus</name>
    <name type="synonym">Marinobacter aquaeolei</name>
    <dbReference type="NCBI Taxonomy" id="2743"/>
    <lineage>
        <taxon>Bacteria</taxon>
        <taxon>Pseudomonadati</taxon>
        <taxon>Pseudomonadota</taxon>
        <taxon>Gammaproteobacteria</taxon>
        <taxon>Pseudomonadales</taxon>
        <taxon>Marinobacteraceae</taxon>
        <taxon>Marinobacter</taxon>
    </lineage>
</organism>
<sequence length="91" mass="10370">MKYRPSNGTEGAIFQERFCENCAHDDYDLEAGTGKSCDILMRTMLHGVDDPEYPKEWQQEPGEQPRCTAFLSHDAEPMKPKCPNTIDLFEG</sequence>
<dbReference type="AlphaFoldDB" id="A0A1M2V0T8"/>
<keyword evidence="2" id="KW-1185">Reference proteome</keyword>
<proteinExistence type="predicted"/>
<gene>
    <name evidence="1" type="ORF">BEE62_14675</name>
</gene>
<dbReference type="RefSeq" id="WP_072677958.1">
    <property type="nucleotide sequence ID" value="NZ_MPKY01000001.1"/>
</dbReference>
<dbReference type="OrthoDB" id="9133498at2"/>
<evidence type="ECO:0000313" key="2">
    <source>
        <dbReference type="Proteomes" id="UP000183986"/>
    </source>
</evidence>
<comment type="caution">
    <text evidence="1">The sequence shown here is derived from an EMBL/GenBank/DDBJ whole genome shotgun (WGS) entry which is preliminary data.</text>
</comment>
<accession>A0A1M2V0T8</accession>
<dbReference type="Proteomes" id="UP000183986">
    <property type="component" value="Unassembled WGS sequence"/>
</dbReference>
<reference evidence="1" key="1">
    <citation type="submission" date="2016-11" db="EMBL/GenBank/DDBJ databases">
        <title>Draft Genome Sequence of Marinobacter hydrocarbonoclasticus strain STW2, a polyaromatic aromatic hydrocarbon degrading and denitrifying bacterium from rhizosphere of Seagrass Enhalus acodoides.</title>
        <authorList>
            <person name="Ling J."/>
            <person name="Dong J."/>
        </authorList>
    </citation>
    <scope>NUCLEOTIDE SEQUENCE [LARGE SCALE GENOMIC DNA]</scope>
    <source>
        <strain evidence="1">STW2</strain>
    </source>
</reference>
<name>A0A1M2V0T8_MARNT</name>
<dbReference type="EMBL" id="MPKY01000001">
    <property type="protein sequence ID" value="OJT01193.1"/>
    <property type="molecule type" value="Genomic_DNA"/>
</dbReference>